<dbReference type="InterPro" id="IPR005467">
    <property type="entry name" value="His_kinase_dom"/>
</dbReference>
<keyword evidence="5 9" id="KW-0418">Kinase</keyword>
<dbReference type="InterPro" id="IPR036890">
    <property type="entry name" value="HATPase_C_sf"/>
</dbReference>
<dbReference type="SMART" id="SM00388">
    <property type="entry name" value="HisKA"/>
    <property type="match status" value="1"/>
</dbReference>
<comment type="caution">
    <text evidence="9">The sequence shown here is derived from an EMBL/GenBank/DDBJ whole genome shotgun (WGS) entry which is preliminary data.</text>
</comment>
<feature type="transmembrane region" description="Helical" evidence="7">
    <location>
        <begin position="97"/>
        <end position="116"/>
    </location>
</feature>
<dbReference type="EC" id="2.7.13.3" evidence="2"/>
<dbReference type="RefSeq" id="WP_170022873.1">
    <property type="nucleotide sequence ID" value="NZ_JABCSC020000004.1"/>
</dbReference>
<evidence type="ECO:0000313" key="9">
    <source>
        <dbReference type="EMBL" id="NSL56558.1"/>
    </source>
</evidence>
<feature type="transmembrane region" description="Helical" evidence="7">
    <location>
        <begin position="34"/>
        <end position="53"/>
    </location>
</feature>
<dbReference type="Gene3D" id="1.10.287.130">
    <property type="match status" value="1"/>
</dbReference>
<evidence type="ECO:0000259" key="8">
    <source>
        <dbReference type="PROSITE" id="PS50109"/>
    </source>
</evidence>
<evidence type="ECO:0000256" key="1">
    <source>
        <dbReference type="ARBA" id="ARBA00000085"/>
    </source>
</evidence>
<feature type="transmembrane region" description="Helical" evidence="7">
    <location>
        <begin position="149"/>
        <end position="167"/>
    </location>
</feature>
<evidence type="ECO:0000313" key="10">
    <source>
        <dbReference type="Proteomes" id="UP000778523"/>
    </source>
</evidence>
<accession>A0ABX2IQP1</accession>
<feature type="transmembrane region" description="Helical" evidence="7">
    <location>
        <begin position="59"/>
        <end position="76"/>
    </location>
</feature>
<dbReference type="InterPro" id="IPR036097">
    <property type="entry name" value="HisK_dim/P_sf"/>
</dbReference>
<protein>
    <recommendedName>
        <fullName evidence="2">histidine kinase</fullName>
        <ecNumber evidence="2">2.7.13.3</ecNumber>
    </recommendedName>
</protein>
<dbReference type="InterPro" id="IPR003661">
    <property type="entry name" value="HisK_dim/P_dom"/>
</dbReference>
<dbReference type="SUPFAM" id="SSF55874">
    <property type="entry name" value="ATPase domain of HSP90 chaperone/DNA topoisomerase II/histidine kinase"/>
    <property type="match status" value="1"/>
</dbReference>
<evidence type="ECO:0000256" key="5">
    <source>
        <dbReference type="ARBA" id="ARBA00022777"/>
    </source>
</evidence>
<evidence type="ECO:0000256" key="6">
    <source>
        <dbReference type="ARBA" id="ARBA00023012"/>
    </source>
</evidence>
<keyword evidence="7" id="KW-0812">Transmembrane</keyword>
<name>A0ABX2IQP1_9RHOO</name>
<dbReference type="Gene3D" id="3.30.565.10">
    <property type="entry name" value="Histidine kinase-like ATPase, C-terminal domain"/>
    <property type="match status" value="1"/>
</dbReference>
<evidence type="ECO:0000256" key="2">
    <source>
        <dbReference type="ARBA" id="ARBA00012438"/>
    </source>
</evidence>
<reference evidence="9 10" key="1">
    <citation type="submission" date="2020-06" db="EMBL/GenBank/DDBJ databases">
        <title>Draft genome of Uliginosibacterium sp. IMCC34675.</title>
        <authorList>
            <person name="Song J."/>
        </authorList>
    </citation>
    <scope>NUCLEOTIDE SEQUENCE [LARGE SCALE GENOMIC DNA]</scope>
    <source>
        <strain evidence="9 10">IMCC34675</strain>
    </source>
</reference>
<keyword evidence="6" id="KW-0902">Two-component regulatory system</keyword>
<dbReference type="Pfam" id="PF02518">
    <property type="entry name" value="HATPase_c"/>
    <property type="match status" value="1"/>
</dbReference>
<feature type="transmembrane region" description="Helical" evidence="7">
    <location>
        <begin position="122"/>
        <end position="142"/>
    </location>
</feature>
<organism evidence="9 10">
    <name type="scientific">Uliginosibacterium aquaticum</name>
    <dbReference type="NCBI Taxonomy" id="2731212"/>
    <lineage>
        <taxon>Bacteria</taxon>
        <taxon>Pseudomonadati</taxon>
        <taxon>Pseudomonadota</taxon>
        <taxon>Betaproteobacteria</taxon>
        <taxon>Rhodocyclales</taxon>
        <taxon>Zoogloeaceae</taxon>
        <taxon>Uliginosibacterium</taxon>
    </lineage>
</organism>
<dbReference type="InterPro" id="IPR004358">
    <property type="entry name" value="Sig_transdc_His_kin-like_C"/>
</dbReference>
<dbReference type="CDD" id="cd00082">
    <property type="entry name" value="HisKA"/>
    <property type="match status" value="1"/>
</dbReference>
<keyword evidence="10" id="KW-1185">Reference proteome</keyword>
<keyword evidence="4" id="KW-0808">Transferase</keyword>
<gene>
    <name evidence="9" type="ORF">HJ583_016105</name>
</gene>
<dbReference type="PANTHER" id="PTHR43711">
    <property type="entry name" value="TWO-COMPONENT HISTIDINE KINASE"/>
    <property type="match status" value="1"/>
</dbReference>
<dbReference type="Pfam" id="PF00512">
    <property type="entry name" value="HisKA"/>
    <property type="match status" value="1"/>
</dbReference>
<evidence type="ECO:0000256" key="4">
    <source>
        <dbReference type="ARBA" id="ARBA00022679"/>
    </source>
</evidence>
<dbReference type="EMBL" id="JABCSC020000004">
    <property type="protein sequence ID" value="NSL56558.1"/>
    <property type="molecule type" value="Genomic_DNA"/>
</dbReference>
<keyword evidence="7" id="KW-1133">Transmembrane helix</keyword>
<dbReference type="SMART" id="SM00387">
    <property type="entry name" value="HATPase_c"/>
    <property type="match status" value="1"/>
</dbReference>
<comment type="catalytic activity">
    <reaction evidence="1">
        <text>ATP + protein L-histidine = ADP + protein N-phospho-L-histidine.</text>
        <dbReference type="EC" id="2.7.13.3"/>
    </reaction>
</comment>
<dbReference type="Proteomes" id="UP000778523">
    <property type="component" value="Unassembled WGS sequence"/>
</dbReference>
<evidence type="ECO:0000256" key="3">
    <source>
        <dbReference type="ARBA" id="ARBA00022553"/>
    </source>
</evidence>
<dbReference type="CDD" id="cd00075">
    <property type="entry name" value="HATPase"/>
    <property type="match status" value="1"/>
</dbReference>
<proteinExistence type="predicted"/>
<dbReference type="SUPFAM" id="SSF47384">
    <property type="entry name" value="Homodimeric domain of signal transducing histidine kinase"/>
    <property type="match status" value="1"/>
</dbReference>
<feature type="domain" description="Histidine kinase" evidence="8">
    <location>
        <begin position="234"/>
        <end position="455"/>
    </location>
</feature>
<dbReference type="PROSITE" id="PS50109">
    <property type="entry name" value="HIS_KIN"/>
    <property type="match status" value="1"/>
</dbReference>
<evidence type="ECO:0000256" key="7">
    <source>
        <dbReference type="SAM" id="Phobius"/>
    </source>
</evidence>
<sequence>MADSACSSDSPDPVMQARARESLLRLHLDYSRRALAVSGLASLLVLVVFHGAMLPAWALYAWALLLNAVSGVRLYLAHRWRNDPQRLQRGPLWERRFALMAGASGLIWGALCHLLYPEAESGLRAVAPLCLMGVAAGAVMSLSTNMPAFYAFFLGMLGPGSIFLLLQESGAERWTGFIMLVFTLTSFVNGRHAAGSLSRADALRLELAAAVESAEAACARAEQASQAKSMFLANMSHELRTPMHAILSFSQLGMERAGERKIIDYFERVHQSGSRLLGLINGLLDLSKLEAGHMDMSFQPQSLRPLVDATLVELAPLLQAASLEVEVQEEPCLPVAALDALRIGQVLRNLLSNAIKFSPPGGRINVHLGLVAATRQELPWLRLAIVDHGPGIPEDELESVFDEFVQSSQTRTGAGGTGLGLAICRHIVLAHGGRIQARNAALGGAELIVDLPAQP</sequence>
<keyword evidence="3" id="KW-0597">Phosphoprotein</keyword>
<dbReference type="InterPro" id="IPR050736">
    <property type="entry name" value="Sensor_HK_Regulatory"/>
</dbReference>
<dbReference type="InterPro" id="IPR003594">
    <property type="entry name" value="HATPase_dom"/>
</dbReference>
<dbReference type="PRINTS" id="PR00344">
    <property type="entry name" value="BCTRLSENSOR"/>
</dbReference>
<dbReference type="GO" id="GO:0016301">
    <property type="term" value="F:kinase activity"/>
    <property type="evidence" value="ECO:0007669"/>
    <property type="project" value="UniProtKB-KW"/>
</dbReference>
<dbReference type="PANTHER" id="PTHR43711:SF1">
    <property type="entry name" value="HISTIDINE KINASE 1"/>
    <property type="match status" value="1"/>
</dbReference>
<keyword evidence="7" id="KW-0472">Membrane</keyword>